<evidence type="ECO:0000313" key="2">
    <source>
        <dbReference type="Proteomes" id="UP000243217"/>
    </source>
</evidence>
<dbReference type="Proteomes" id="UP000243217">
    <property type="component" value="Unassembled WGS sequence"/>
</dbReference>
<dbReference type="OrthoDB" id="69221at2759"/>
<proteinExistence type="predicted"/>
<keyword evidence="2" id="KW-1185">Reference proteome</keyword>
<protein>
    <submittedName>
        <fullName evidence="1">Uncharacterized protein</fullName>
    </submittedName>
</protein>
<sequence length="216" mass="24719">MKTGQTLISQMDANNTKILISDMTLLTTVKLAKLAKLTDGHTHLVLILAMLLALDPFTKTQIYQAASNRKKLQPTVKDMIVYPASHCFIQSRQLVKTEVIEDCYRDLQNITTYGGVVFSHSSNDMFLDGWGDDSGNDKIISWYFPTENDLGELDEYLTSVNEIEKKLMMAWVLFQYLPISKTMLLQQARYLLVIVTALKLAESRVTRNFVRKYFFS</sequence>
<evidence type="ECO:0000313" key="1">
    <source>
        <dbReference type="EMBL" id="OQS05592.1"/>
    </source>
</evidence>
<dbReference type="EMBL" id="JNBS01000441">
    <property type="protein sequence ID" value="OQS05592.1"/>
    <property type="molecule type" value="Genomic_DNA"/>
</dbReference>
<gene>
    <name evidence="1" type="ORF">THRCLA_20575</name>
</gene>
<dbReference type="AlphaFoldDB" id="A0A1W0A5N8"/>
<accession>A0A1W0A5N8</accession>
<reference evidence="1 2" key="1">
    <citation type="journal article" date="2014" name="Genome Biol. Evol.">
        <title>The secreted proteins of Achlya hypogyna and Thraustotheca clavata identify the ancestral oomycete secretome and reveal gene acquisitions by horizontal gene transfer.</title>
        <authorList>
            <person name="Misner I."/>
            <person name="Blouin N."/>
            <person name="Leonard G."/>
            <person name="Richards T.A."/>
            <person name="Lane C.E."/>
        </authorList>
    </citation>
    <scope>NUCLEOTIDE SEQUENCE [LARGE SCALE GENOMIC DNA]</scope>
    <source>
        <strain evidence="1 2">ATCC 34112</strain>
    </source>
</reference>
<comment type="caution">
    <text evidence="1">The sequence shown here is derived from an EMBL/GenBank/DDBJ whole genome shotgun (WGS) entry which is preliminary data.</text>
</comment>
<name>A0A1W0A5N8_9STRA</name>
<dbReference type="STRING" id="74557.A0A1W0A5N8"/>
<organism evidence="1 2">
    <name type="scientific">Thraustotheca clavata</name>
    <dbReference type="NCBI Taxonomy" id="74557"/>
    <lineage>
        <taxon>Eukaryota</taxon>
        <taxon>Sar</taxon>
        <taxon>Stramenopiles</taxon>
        <taxon>Oomycota</taxon>
        <taxon>Saprolegniomycetes</taxon>
        <taxon>Saprolegniales</taxon>
        <taxon>Achlyaceae</taxon>
        <taxon>Thraustotheca</taxon>
    </lineage>
</organism>